<dbReference type="Gene3D" id="2.60.120.10">
    <property type="entry name" value="Jelly Rolls"/>
    <property type="match status" value="1"/>
</dbReference>
<comment type="caution">
    <text evidence="1">The sequence shown here is derived from an EMBL/GenBank/DDBJ whole genome shotgun (WGS) entry which is preliminary data.</text>
</comment>
<dbReference type="PANTHER" id="PTHR37943">
    <property type="entry name" value="PROTEIN VES"/>
    <property type="match status" value="1"/>
</dbReference>
<gene>
    <name evidence="1" type="ORF">A4S15_02290</name>
</gene>
<dbReference type="STRING" id="1827387.A4S15_02290"/>
<name>A0A1W9HQP5_9HYPH</name>
<dbReference type="PANTHER" id="PTHR37943:SF1">
    <property type="entry name" value="PROTEIN VES"/>
    <property type="match status" value="1"/>
</dbReference>
<dbReference type="SUPFAM" id="SSF51182">
    <property type="entry name" value="RmlC-like cupins"/>
    <property type="match status" value="1"/>
</dbReference>
<dbReference type="InterPro" id="IPR010282">
    <property type="entry name" value="Uncharacterised_HutD/Ves"/>
</dbReference>
<evidence type="ECO:0000313" key="2">
    <source>
        <dbReference type="Proteomes" id="UP000192872"/>
    </source>
</evidence>
<accession>A0A1W9HQP5</accession>
<dbReference type="InterPro" id="IPR014710">
    <property type="entry name" value="RmlC-like_jellyroll"/>
</dbReference>
<dbReference type="Proteomes" id="UP000192872">
    <property type="component" value="Unassembled WGS sequence"/>
</dbReference>
<dbReference type="InterPro" id="IPR011051">
    <property type="entry name" value="RmlC_Cupin_sf"/>
</dbReference>
<organism evidence="1 2">
    <name type="scientific">Candidatus Raskinella chloraquaticus</name>
    <dbReference type="NCBI Taxonomy" id="1951219"/>
    <lineage>
        <taxon>Bacteria</taxon>
        <taxon>Pseudomonadati</taxon>
        <taxon>Pseudomonadota</taxon>
        <taxon>Alphaproteobacteria</taxon>
        <taxon>Hyphomicrobiales</taxon>
        <taxon>Phreatobacteraceae</taxon>
        <taxon>Candidatus Raskinella</taxon>
    </lineage>
</organism>
<evidence type="ECO:0008006" key="3">
    <source>
        <dbReference type="Google" id="ProtNLM"/>
    </source>
</evidence>
<evidence type="ECO:0000313" key="1">
    <source>
        <dbReference type="EMBL" id="OQW49577.1"/>
    </source>
</evidence>
<dbReference type="CDD" id="cd20293">
    <property type="entry name" value="cupin_HutD_N"/>
    <property type="match status" value="1"/>
</dbReference>
<dbReference type="Pfam" id="PF05962">
    <property type="entry name" value="HutD"/>
    <property type="match status" value="1"/>
</dbReference>
<dbReference type="AlphaFoldDB" id="A0A1W9HQP5"/>
<sequence length="195" mass="20471">MCSFATSETNTMATILLPGDFTTMPWKNGGGVTHEIARDERNGAMLWRLSIAEVASDGAFSLFPGMTRLLTVITGNGMTLEADDAILTAKPRQPVRFSGDAAIEGRLTKGPVRDLNFIFDASNLNADMSRRDGPANINLHATAVAAAICIEGLVQVDGARLPVGAAALGCRQQLVLSAASCVIVIIADAVLPMTV</sequence>
<dbReference type="EMBL" id="LWDL01000031">
    <property type="protein sequence ID" value="OQW49577.1"/>
    <property type="molecule type" value="Genomic_DNA"/>
</dbReference>
<reference evidence="1 2" key="1">
    <citation type="journal article" date="2017" name="Water Res.">
        <title>Comammox in drinking water systems.</title>
        <authorList>
            <person name="Wang Y."/>
            <person name="Ma L."/>
            <person name="Mao Y."/>
            <person name="Jiang X."/>
            <person name="Xia Y."/>
            <person name="Yu K."/>
            <person name="Li B."/>
            <person name="Zhang T."/>
        </authorList>
    </citation>
    <scope>NUCLEOTIDE SEQUENCE [LARGE SCALE GENOMIC DNA]</scope>
    <source>
        <strain evidence="1">SG_bin8</strain>
    </source>
</reference>
<protein>
    <recommendedName>
        <fullName evidence="3">HutD-family protein</fullName>
    </recommendedName>
</protein>
<proteinExistence type="predicted"/>